<evidence type="ECO:0000256" key="1">
    <source>
        <dbReference type="SAM" id="MobiDB-lite"/>
    </source>
</evidence>
<dbReference type="GO" id="GO:0007165">
    <property type="term" value="P:signal transduction"/>
    <property type="evidence" value="ECO:0007669"/>
    <property type="project" value="TreeGrafter"/>
</dbReference>
<feature type="region of interest" description="Disordered" evidence="1">
    <location>
        <begin position="723"/>
        <end position="1011"/>
    </location>
</feature>
<reference evidence="3" key="2">
    <citation type="submission" date="2023-05" db="EMBL/GenBank/DDBJ databases">
        <authorList>
            <consortium name="Lawrence Berkeley National Laboratory"/>
            <person name="Steindorff A."/>
            <person name="Hensen N."/>
            <person name="Bonometti L."/>
            <person name="Westerberg I."/>
            <person name="Brannstrom I.O."/>
            <person name="Guillou S."/>
            <person name="Cros-Aarteil S."/>
            <person name="Calhoun S."/>
            <person name="Haridas S."/>
            <person name="Kuo A."/>
            <person name="Mondo S."/>
            <person name="Pangilinan J."/>
            <person name="Riley R."/>
            <person name="Labutti K."/>
            <person name="Andreopoulos B."/>
            <person name="Lipzen A."/>
            <person name="Chen C."/>
            <person name="Yanf M."/>
            <person name="Daum C."/>
            <person name="Ng V."/>
            <person name="Clum A."/>
            <person name="Ohm R."/>
            <person name="Martin F."/>
            <person name="Silar P."/>
            <person name="Natvig D."/>
            <person name="Lalanne C."/>
            <person name="Gautier V."/>
            <person name="Ament-Velasquez S.L."/>
            <person name="Kruys A."/>
            <person name="Hutchinson M.I."/>
            <person name="Powell A.J."/>
            <person name="Barry K."/>
            <person name="Miller A.N."/>
            <person name="Grigoriev I.V."/>
            <person name="Debuchy R."/>
            <person name="Gladieux P."/>
            <person name="Thoren M.H."/>
            <person name="Johannesson H."/>
        </authorList>
    </citation>
    <scope>NUCLEOTIDE SEQUENCE</scope>
    <source>
        <strain evidence="3">CBS 141.50</strain>
    </source>
</reference>
<dbReference type="InterPro" id="IPR011009">
    <property type="entry name" value="Kinase-like_dom_sf"/>
</dbReference>
<dbReference type="Gene3D" id="1.10.510.10">
    <property type="entry name" value="Transferase(Phosphotransferase) domain 1"/>
    <property type="match status" value="1"/>
</dbReference>
<protein>
    <recommendedName>
        <fullName evidence="2">Protein kinase domain-containing protein</fullName>
    </recommendedName>
</protein>
<dbReference type="InterPro" id="IPR050167">
    <property type="entry name" value="Ser_Thr_protein_kinase"/>
</dbReference>
<dbReference type="SUPFAM" id="SSF56112">
    <property type="entry name" value="Protein kinase-like (PK-like)"/>
    <property type="match status" value="1"/>
</dbReference>
<dbReference type="InterPro" id="IPR001245">
    <property type="entry name" value="Ser-Thr/Tyr_kinase_cat_dom"/>
</dbReference>
<dbReference type="EMBL" id="MU853565">
    <property type="protein sequence ID" value="KAK4145864.1"/>
    <property type="molecule type" value="Genomic_DNA"/>
</dbReference>
<reference evidence="3" key="1">
    <citation type="journal article" date="2023" name="Mol. Phylogenet. Evol.">
        <title>Genome-scale phylogeny and comparative genomics of the fungal order Sordariales.</title>
        <authorList>
            <person name="Hensen N."/>
            <person name="Bonometti L."/>
            <person name="Westerberg I."/>
            <person name="Brannstrom I.O."/>
            <person name="Guillou S."/>
            <person name="Cros-Aarteil S."/>
            <person name="Calhoun S."/>
            <person name="Haridas S."/>
            <person name="Kuo A."/>
            <person name="Mondo S."/>
            <person name="Pangilinan J."/>
            <person name="Riley R."/>
            <person name="LaButti K."/>
            <person name="Andreopoulos B."/>
            <person name="Lipzen A."/>
            <person name="Chen C."/>
            <person name="Yan M."/>
            <person name="Daum C."/>
            <person name="Ng V."/>
            <person name="Clum A."/>
            <person name="Steindorff A."/>
            <person name="Ohm R.A."/>
            <person name="Martin F."/>
            <person name="Silar P."/>
            <person name="Natvig D.O."/>
            <person name="Lalanne C."/>
            <person name="Gautier V."/>
            <person name="Ament-Velasquez S.L."/>
            <person name="Kruys A."/>
            <person name="Hutchinson M.I."/>
            <person name="Powell A.J."/>
            <person name="Barry K."/>
            <person name="Miller A.N."/>
            <person name="Grigoriev I.V."/>
            <person name="Debuchy R."/>
            <person name="Gladieux P."/>
            <person name="Hiltunen Thoren M."/>
            <person name="Johannesson H."/>
        </authorList>
    </citation>
    <scope>NUCLEOTIDE SEQUENCE</scope>
    <source>
        <strain evidence="3">CBS 141.50</strain>
    </source>
</reference>
<sequence>MAQPYTELAAQPPDPLSSSNGQVSQSRWRRFFAAVGKDNGADGSSLAQNSQNLEQQQPQQQPQQSGQHDDDDGKDDDSKTGIIQRVSRKVVPGLPRTQTFKRQRSEVRSRLEAVLPSAAERRAVSVDRRLQDNAAALNNSDPRASAPDFIHHFLSSPPSPRYPMSPLEDLGHDDFTMDRDSVTDRFTHESDGPSKQEIQSMTNSQYDALIEGELERKWILNLSMHFRDKSKREKFFVTFRQHAHHWRRVTVSLDYRDAPKDSLEAELSGPLLQRDKSEKIYMAIRDSLAEIDFYETVTNLKLETKEGRLHVHVVEDVNEIITYPPVRMVQHMDCRRVKEREIHFDSHMSGFVYRVRVHGQLLVKKEIPGPDTVDEFLYEINALNQLCGSRHVIQFYGVVVDDTDDNITGLLISYASQGPLIDVIFDNQPSLSWPRRERWARQIVSGLSEIHEAGFVQGDFTLSNIVIDGNDNAKIIDINRRGCPIGWEPPEVTPLVESNQRISMYIGVKSDLYQLGMVLWALAMQRDEPDAAGRPLTIPTDVPVPAWYREVVGICLNPDPKERLQAGKLLAWFPELDDTMQNGGPAAELTLSLTRRDNPRPEYLSPPGVPRIRTVRPPDDWTYMGWGNHHPAAEEPFYYSSRGRSPPSPMPSNHGDYDSGRFPPRMYAWSADGYNRMPAVPSVSDVLLKGSRGGSEAGYGEDEGGHGETYADAPYRFRGAAAAADVSGDDESYVSRGRSRPRRRVTAATYDDQSSVQASTWGMMSDHWQSTADGKGGQHNTGRASQADSGKDFTTERASTPREYRSYDGESRERSVSRGRRRRSTIESVSGMGARQAKAMASVATMTTEQSAHAPSFGTSNTFNHTDSQTDDTEDEGEDMDRDEDKTMHIPAKTSRGQASAKETTALVSSTPTPATMAAVASQQGTTPQQTNSNSMTTTTTLPPPPVVPTTALSQPRRSSDEDLKGVGSAYDPDTLGPHITGNNRNSIGNYHQRHCQKNSSYNENKQRQHADTDLDMVMEMDIDRDLDLNSDLDLDSDLASELDQELKALGSDMDLDLGLGLKEDFGKGLGKGKGKGRDTKVAA</sequence>
<feature type="domain" description="Protein kinase" evidence="2">
    <location>
        <begin position="338"/>
        <end position="576"/>
    </location>
</feature>
<dbReference type="GO" id="GO:0005524">
    <property type="term" value="F:ATP binding"/>
    <property type="evidence" value="ECO:0007669"/>
    <property type="project" value="InterPro"/>
</dbReference>
<feature type="compositionally biased region" description="Polar residues" evidence="1">
    <location>
        <begin position="844"/>
        <end position="865"/>
    </location>
</feature>
<feature type="compositionally biased region" description="Low complexity" evidence="1">
    <location>
        <begin position="926"/>
        <end position="941"/>
    </location>
</feature>
<keyword evidence="4" id="KW-1185">Reference proteome</keyword>
<dbReference type="PANTHER" id="PTHR23257">
    <property type="entry name" value="SERINE-THREONINE PROTEIN KINASE"/>
    <property type="match status" value="1"/>
</dbReference>
<dbReference type="GeneID" id="87816515"/>
<organism evidence="3 4">
    <name type="scientific">Dichotomopilus funicola</name>
    <dbReference type="NCBI Taxonomy" id="1934379"/>
    <lineage>
        <taxon>Eukaryota</taxon>
        <taxon>Fungi</taxon>
        <taxon>Dikarya</taxon>
        <taxon>Ascomycota</taxon>
        <taxon>Pezizomycotina</taxon>
        <taxon>Sordariomycetes</taxon>
        <taxon>Sordariomycetidae</taxon>
        <taxon>Sordariales</taxon>
        <taxon>Chaetomiaceae</taxon>
        <taxon>Dichotomopilus</taxon>
    </lineage>
</organism>
<feature type="compositionally biased region" description="Basic and acidic residues" evidence="1">
    <location>
        <begin position="789"/>
        <end position="816"/>
    </location>
</feature>
<feature type="compositionally biased region" description="Polar residues" evidence="1">
    <location>
        <begin position="16"/>
        <end position="26"/>
    </location>
</feature>
<dbReference type="PROSITE" id="PS50011">
    <property type="entry name" value="PROTEIN_KINASE_DOM"/>
    <property type="match status" value="1"/>
</dbReference>
<dbReference type="AlphaFoldDB" id="A0AAN6V7H3"/>
<feature type="compositionally biased region" description="Polar residues" evidence="1">
    <location>
        <begin position="751"/>
        <end position="773"/>
    </location>
</feature>
<feature type="compositionally biased region" description="Polar residues" evidence="1">
    <location>
        <begin position="895"/>
        <end position="914"/>
    </location>
</feature>
<feature type="compositionally biased region" description="Low complexity" evidence="1">
    <location>
        <begin position="55"/>
        <end position="66"/>
    </location>
</feature>
<evidence type="ECO:0000313" key="4">
    <source>
        <dbReference type="Proteomes" id="UP001302676"/>
    </source>
</evidence>
<feature type="compositionally biased region" description="Polar residues" evidence="1">
    <location>
        <begin position="981"/>
        <end position="990"/>
    </location>
</feature>
<accession>A0AAN6V7H3</accession>
<dbReference type="RefSeq" id="XP_062639235.1">
    <property type="nucleotide sequence ID" value="XM_062779902.1"/>
</dbReference>
<evidence type="ECO:0000259" key="2">
    <source>
        <dbReference type="PROSITE" id="PS50011"/>
    </source>
</evidence>
<dbReference type="GO" id="GO:0005737">
    <property type="term" value="C:cytoplasm"/>
    <property type="evidence" value="ECO:0007669"/>
    <property type="project" value="TreeGrafter"/>
</dbReference>
<dbReference type="GO" id="GO:0004672">
    <property type="term" value="F:protein kinase activity"/>
    <property type="evidence" value="ECO:0007669"/>
    <property type="project" value="InterPro"/>
</dbReference>
<feature type="region of interest" description="Disordered" evidence="1">
    <location>
        <begin position="1"/>
        <end position="109"/>
    </location>
</feature>
<feature type="compositionally biased region" description="Polar residues" evidence="1">
    <location>
        <begin position="45"/>
        <end position="54"/>
    </location>
</feature>
<proteinExistence type="predicted"/>
<evidence type="ECO:0000313" key="3">
    <source>
        <dbReference type="EMBL" id="KAK4145864.1"/>
    </source>
</evidence>
<dbReference type="Pfam" id="PF07714">
    <property type="entry name" value="PK_Tyr_Ser-Thr"/>
    <property type="match status" value="1"/>
</dbReference>
<dbReference type="InterPro" id="IPR000719">
    <property type="entry name" value="Prot_kinase_dom"/>
</dbReference>
<gene>
    <name evidence="3" type="ORF">C8A04DRAFT_26345</name>
</gene>
<dbReference type="Proteomes" id="UP001302676">
    <property type="component" value="Unassembled WGS sequence"/>
</dbReference>
<comment type="caution">
    <text evidence="3">The sequence shown here is derived from an EMBL/GenBank/DDBJ whole genome shotgun (WGS) entry which is preliminary data.</text>
</comment>
<feature type="region of interest" description="Disordered" evidence="1">
    <location>
        <begin position="1065"/>
        <end position="1084"/>
    </location>
</feature>
<name>A0AAN6V7H3_9PEZI</name>
<feature type="compositionally biased region" description="Acidic residues" evidence="1">
    <location>
        <begin position="869"/>
        <end position="882"/>
    </location>
</feature>